<dbReference type="AlphaFoldDB" id="A0A8T0GT49"/>
<gene>
    <name evidence="1" type="ORF">KC19_9G088300</name>
</gene>
<organism evidence="1 2">
    <name type="scientific">Ceratodon purpureus</name>
    <name type="common">Fire moss</name>
    <name type="synonym">Dicranum purpureum</name>
    <dbReference type="NCBI Taxonomy" id="3225"/>
    <lineage>
        <taxon>Eukaryota</taxon>
        <taxon>Viridiplantae</taxon>
        <taxon>Streptophyta</taxon>
        <taxon>Embryophyta</taxon>
        <taxon>Bryophyta</taxon>
        <taxon>Bryophytina</taxon>
        <taxon>Bryopsida</taxon>
        <taxon>Dicranidae</taxon>
        <taxon>Pseudoditrichales</taxon>
        <taxon>Ditrichaceae</taxon>
        <taxon>Ceratodon</taxon>
    </lineage>
</organism>
<comment type="caution">
    <text evidence="1">The sequence shown here is derived from an EMBL/GenBank/DDBJ whole genome shotgun (WGS) entry which is preliminary data.</text>
</comment>
<dbReference type="EMBL" id="CM026430">
    <property type="protein sequence ID" value="KAG0561747.1"/>
    <property type="molecule type" value="Genomic_DNA"/>
</dbReference>
<protein>
    <submittedName>
        <fullName evidence="1">Uncharacterized protein</fullName>
    </submittedName>
</protein>
<name>A0A8T0GT49_CERPU</name>
<proteinExistence type="predicted"/>
<dbReference type="Proteomes" id="UP000822688">
    <property type="component" value="Chromosome 9"/>
</dbReference>
<evidence type="ECO:0000313" key="1">
    <source>
        <dbReference type="EMBL" id="KAG0561747.1"/>
    </source>
</evidence>
<sequence>MAARCRVERSLLWKITGILAAAETDLGRRDSRSMSLRFLNLQSAPRWPILLWL</sequence>
<accession>A0A8T0GT49</accession>
<keyword evidence="2" id="KW-1185">Reference proteome</keyword>
<evidence type="ECO:0000313" key="2">
    <source>
        <dbReference type="Proteomes" id="UP000822688"/>
    </source>
</evidence>
<reference evidence="1" key="1">
    <citation type="submission" date="2020-06" db="EMBL/GenBank/DDBJ databases">
        <title>WGS assembly of Ceratodon purpureus strain R40.</title>
        <authorList>
            <person name="Carey S.B."/>
            <person name="Jenkins J."/>
            <person name="Shu S."/>
            <person name="Lovell J.T."/>
            <person name="Sreedasyam A."/>
            <person name="Maumus F."/>
            <person name="Tiley G.P."/>
            <person name="Fernandez-Pozo N."/>
            <person name="Barry K."/>
            <person name="Chen C."/>
            <person name="Wang M."/>
            <person name="Lipzen A."/>
            <person name="Daum C."/>
            <person name="Saski C.A."/>
            <person name="Payton A.C."/>
            <person name="Mcbreen J.C."/>
            <person name="Conrad R.E."/>
            <person name="Kollar L.M."/>
            <person name="Olsson S."/>
            <person name="Huttunen S."/>
            <person name="Landis J.B."/>
            <person name="Wickett N.J."/>
            <person name="Johnson M.G."/>
            <person name="Rensing S.A."/>
            <person name="Grimwood J."/>
            <person name="Schmutz J."/>
            <person name="Mcdaniel S.F."/>
        </authorList>
    </citation>
    <scope>NUCLEOTIDE SEQUENCE</scope>
    <source>
        <strain evidence="1">R40</strain>
    </source>
</reference>